<keyword evidence="6 14" id="KW-0808">Transferase</keyword>
<name>A0A4R2ESR5_9BACT</name>
<feature type="binding site" evidence="14 15">
    <location>
        <position position="142"/>
    </location>
    <ligand>
        <name>[2Fe-2S] cluster</name>
        <dbReference type="ChEBI" id="CHEBI:190135"/>
    </ligand>
</feature>
<dbReference type="EMBL" id="SLWB01000002">
    <property type="protein sequence ID" value="TCN72298.1"/>
    <property type="molecule type" value="Genomic_DNA"/>
</dbReference>
<dbReference type="GO" id="GO:0009102">
    <property type="term" value="P:biotin biosynthetic process"/>
    <property type="evidence" value="ECO:0007669"/>
    <property type="project" value="UniProtKB-UniRule"/>
</dbReference>
<evidence type="ECO:0000256" key="14">
    <source>
        <dbReference type="HAMAP-Rule" id="MF_01694"/>
    </source>
</evidence>
<comment type="caution">
    <text evidence="17">The sequence shown here is derived from an EMBL/GenBank/DDBJ whole genome shotgun (WGS) entry which is preliminary data.</text>
</comment>
<evidence type="ECO:0000259" key="16">
    <source>
        <dbReference type="PROSITE" id="PS51918"/>
    </source>
</evidence>
<protein>
    <recommendedName>
        <fullName evidence="4 14">Biotin synthase</fullName>
        <ecNumber evidence="4 14">2.8.1.6</ecNumber>
    </recommendedName>
</protein>
<evidence type="ECO:0000313" key="17">
    <source>
        <dbReference type="EMBL" id="TCN72298.1"/>
    </source>
</evidence>
<evidence type="ECO:0000256" key="13">
    <source>
        <dbReference type="ARBA" id="ARBA00051157"/>
    </source>
</evidence>
<accession>A0A4R2ESR5</accession>
<dbReference type="SUPFAM" id="SSF102114">
    <property type="entry name" value="Radical SAM enzymes"/>
    <property type="match status" value="1"/>
</dbReference>
<dbReference type="CDD" id="cd01335">
    <property type="entry name" value="Radical_SAM"/>
    <property type="match status" value="1"/>
</dbReference>
<evidence type="ECO:0000256" key="4">
    <source>
        <dbReference type="ARBA" id="ARBA00012236"/>
    </source>
</evidence>
<dbReference type="PANTHER" id="PTHR22976">
    <property type="entry name" value="BIOTIN SYNTHASE"/>
    <property type="match status" value="1"/>
</dbReference>
<dbReference type="GO" id="GO:0051537">
    <property type="term" value="F:2 iron, 2 sulfur cluster binding"/>
    <property type="evidence" value="ECO:0007669"/>
    <property type="project" value="UniProtKB-KW"/>
</dbReference>
<evidence type="ECO:0000256" key="3">
    <source>
        <dbReference type="ARBA" id="ARBA00011738"/>
    </source>
</evidence>
<dbReference type="InterPro" id="IPR007197">
    <property type="entry name" value="rSAM"/>
</dbReference>
<organism evidence="17 18">
    <name type="scientific">Acetobacteroides hydrogenigenes</name>
    <dbReference type="NCBI Taxonomy" id="979970"/>
    <lineage>
        <taxon>Bacteria</taxon>
        <taxon>Pseudomonadati</taxon>
        <taxon>Bacteroidota</taxon>
        <taxon>Bacteroidia</taxon>
        <taxon>Bacteroidales</taxon>
        <taxon>Rikenellaceae</taxon>
        <taxon>Acetobacteroides</taxon>
    </lineage>
</organism>
<evidence type="ECO:0000256" key="5">
    <source>
        <dbReference type="ARBA" id="ARBA00022485"/>
    </source>
</evidence>
<feature type="binding site" evidence="14 15">
    <location>
        <position position="273"/>
    </location>
    <ligand>
        <name>[2Fe-2S] cluster</name>
        <dbReference type="ChEBI" id="CHEBI:190135"/>
    </ligand>
</feature>
<dbReference type="SMART" id="SM00729">
    <property type="entry name" value="Elp3"/>
    <property type="match status" value="1"/>
</dbReference>
<comment type="cofactor">
    <cofactor evidence="15">
        <name>[2Fe-2S] cluster</name>
        <dbReference type="ChEBI" id="CHEBI:190135"/>
    </cofactor>
    <text evidence="15">Binds 1 [2Fe-2S] cluster. The cluster is coordinated with 3 cysteines and 1 arginine.</text>
</comment>
<proteinExistence type="inferred from homology"/>
<dbReference type="PROSITE" id="PS51918">
    <property type="entry name" value="RADICAL_SAM"/>
    <property type="match status" value="1"/>
</dbReference>
<dbReference type="UniPathway" id="UPA00078">
    <property type="reaction ID" value="UER00162"/>
</dbReference>
<dbReference type="InterPro" id="IPR002684">
    <property type="entry name" value="Biotin_synth/BioAB"/>
</dbReference>
<evidence type="ECO:0000256" key="1">
    <source>
        <dbReference type="ARBA" id="ARBA00004942"/>
    </source>
</evidence>
<comment type="function">
    <text evidence="14">Catalyzes the conversion of dethiobiotin (DTB) to biotin by the insertion of a sulfur atom into dethiobiotin via a radical-based mechanism.</text>
</comment>
<dbReference type="SFLD" id="SFLDG01278">
    <property type="entry name" value="biotin_synthase_like"/>
    <property type="match status" value="1"/>
</dbReference>
<feature type="binding site" evidence="14 15">
    <location>
        <position position="202"/>
    </location>
    <ligand>
        <name>[2Fe-2S] cluster</name>
        <dbReference type="ChEBI" id="CHEBI:190135"/>
    </ligand>
</feature>
<evidence type="ECO:0000313" key="18">
    <source>
        <dbReference type="Proteomes" id="UP000294830"/>
    </source>
</evidence>
<feature type="binding site" evidence="14 15">
    <location>
        <position position="66"/>
    </location>
    <ligand>
        <name>[4Fe-4S] cluster</name>
        <dbReference type="ChEBI" id="CHEBI:49883"/>
        <note>4Fe-4S-S-AdoMet</note>
    </ligand>
</feature>
<dbReference type="InterPro" id="IPR006638">
    <property type="entry name" value="Elp3/MiaA/NifB-like_rSAM"/>
</dbReference>
<dbReference type="NCBIfam" id="TIGR00433">
    <property type="entry name" value="bioB"/>
    <property type="match status" value="1"/>
</dbReference>
<evidence type="ECO:0000256" key="2">
    <source>
        <dbReference type="ARBA" id="ARBA00010765"/>
    </source>
</evidence>
<comment type="subunit">
    <text evidence="3 14">Homodimer.</text>
</comment>
<dbReference type="InterPro" id="IPR024177">
    <property type="entry name" value="Biotin_synthase"/>
</dbReference>
<dbReference type="Pfam" id="PF06968">
    <property type="entry name" value="BATS"/>
    <property type="match status" value="1"/>
</dbReference>
<reference evidence="17 18" key="1">
    <citation type="submission" date="2019-03" db="EMBL/GenBank/DDBJ databases">
        <title>Genomic Encyclopedia of Archaeal and Bacterial Type Strains, Phase II (KMG-II): from individual species to whole genera.</title>
        <authorList>
            <person name="Goeker M."/>
        </authorList>
    </citation>
    <scope>NUCLEOTIDE SEQUENCE [LARGE SCALE GENOMIC DNA]</scope>
    <source>
        <strain evidence="17 18">RL-C</strain>
    </source>
</reference>
<keyword evidence="9 14" id="KW-0479">Metal-binding</keyword>
<evidence type="ECO:0000256" key="10">
    <source>
        <dbReference type="ARBA" id="ARBA00022756"/>
    </source>
</evidence>
<keyword evidence="12 14" id="KW-0411">Iron-sulfur</keyword>
<keyword evidence="11 14" id="KW-0408">Iron</keyword>
<dbReference type="Pfam" id="PF04055">
    <property type="entry name" value="Radical_SAM"/>
    <property type="match status" value="1"/>
</dbReference>
<evidence type="ECO:0000256" key="6">
    <source>
        <dbReference type="ARBA" id="ARBA00022679"/>
    </source>
</evidence>
<evidence type="ECO:0000256" key="8">
    <source>
        <dbReference type="ARBA" id="ARBA00022714"/>
    </source>
</evidence>
<evidence type="ECO:0000256" key="15">
    <source>
        <dbReference type="PIRSR" id="PIRSR001619-1"/>
    </source>
</evidence>
<feature type="binding site" evidence="14 15">
    <location>
        <position position="70"/>
    </location>
    <ligand>
        <name>[4Fe-4S] cluster</name>
        <dbReference type="ChEBI" id="CHEBI:49883"/>
        <note>4Fe-4S-S-AdoMet</note>
    </ligand>
</feature>
<keyword evidence="5 14" id="KW-0004">4Fe-4S</keyword>
<evidence type="ECO:0000256" key="12">
    <source>
        <dbReference type="ARBA" id="ARBA00023014"/>
    </source>
</evidence>
<dbReference type="HAMAP" id="MF_01694">
    <property type="entry name" value="BioB"/>
    <property type="match status" value="1"/>
</dbReference>
<keyword evidence="8 14" id="KW-0001">2Fe-2S</keyword>
<feature type="binding site" evidence="14 15">
    <location>
        <position position="73"/>
    </location>
    <ligand>
        <name>[4Fe-4S] cluster</name>
        <dbReference type="ChEBI" id="CHEBI:49883"/>
        <note>4Fe-4S-S-AdoMet</note>
    </ligand>
</feature>
<dbReference type="PANTHER" id="PTHR22976:SF2">
    <property type="entry name" value="BIOTIN SYNTHASE, MITOCHONDRIAL"/>
    <property type="match status" value="1"/>
</dbReference>
<dbReference type="RefSeq" id="WP_317129307.1">
    <property type="nucleotide sequence ID" value="NZ_SLWB01000002.1"/>
</dbReference>
<dbReference type="SFLD" id="SFLDG01060">
    <property type="entry name" value="BATS_domain_containing"/>
    <property type="match status" value="1"/>
</dbReference>
<dbReference type="FunFam" id="3.20.20.70:FF:000026">
    <property type="entry name" value="Biotin synthase"/>
    <property type="match status" value="1"/>
</dbReference>
<comment type="similarity">
    <text evidence="2 14">Belongs to the radical SAM superfamily. Biotin synthase family.</text>
</comment>
<evidence type="ECO:0000256" key="11">
    <source>
        <dbReference type="ARBA" id="ARBA00023004"/>
    </source>
</evidence>
<keyword evidence="10 14" id="KW-0093">Biotin biosynthesis</keyword>
<dbReference type="Gene3D" id="3.20.20.70">
    <property type="entry name" value="Aldolase class I"/>
    <property type="match status" value="1"/>
</dbReference>
<dbReference type="PIRSF" id="PIRSF001619">
    <property type="entry name" value="Biotin_synth"/>
    <property type="match status" value="1"/>
</dbReference>
<comment type="catalytic activity">
    <reaction evidence="13 14">
        <text>(4R,5S)-dethiobiotin + (sulfur carrier)-SH + 2 reduced [2Fe-2S]-[ferredoxin] + 2 S-adenosyl-L-methionine = (sulfur carrier)-H + biotin + 2 5'-deoxyadenosine + 2 L-methionine + 2 oxidized [2Fe-2S]-[ferredoxin]</text>
        <dbReference type="Rhea" id="RHEA:22060"/>
        <dbReference type="Rhea" id="RHEA-COMP:10000"/>
        <dbReference type="Rhea" id="RHEA-COMP:10001"/>
        <dbReference type="Rhea" id="RHEA-COMP:14737"/>
        <dbReference type="Rhea" id="RHEA-COMP:14739"/>
        <dbReference type="ChEBI" id="CHEBI:17319"/>
        <dbReference type="ChEBI" id="CHEBI:29917"/>
        <dbReference type="ChEBI" id="CHEBI:33737"/>
        <dbReference type="ChEBI" id="CHEBI:33738"/>
        <dbReference type="ChEBI" id="CHEBI:57586"/>
        <dbReference type="ChEBI" id="CHEBI:57844"/>
        <dbReference type="ChEBI" id="CHEBI:59789"/>
        <dbReference type="ChEBI" id="CHEBI:64428"/>
        <dbReference type="ChEBI" id="CHEBI:149473"/>
        <dbReference type="EC" id="2.8.1.6"/>
    </reaction>
</comment>
<dbReference type="AlphaFoldDB" id="A0A4R2ESR5"/>
<dbReference type="InterPro" id="IPR010722">
    <property type="entry name" value="BATS_dom"/>
</dbReference>
<sequence>MMTSQDALALKERILNGYQITKDEALELVRIEDKEVLYQMADDIRRHFLKNDFEMCSIINARSGKCSEDCKWCSQSAHHNTNVEVYPLIASPVAVAMARDNAKQGVAKFSLVTSGRTLSQTDVDKSCGIYNDIRKEVDIHLCASMGLLTKAQLQQLADAGVEHYHCNLETAPSFFPTLCTTHTTEEKLQTIQWAKEAGLGICSGGIIGMGESEEQRVEFALTLREIDAQSIPINILNPIEGTPLAGKTQKLTEEEILTTFAIFRVINPKAKIRFAAGRQEIAHVMDKALRCGMSAALVGDLLTTLGSSVAEDVEMLEKNGYKIVRS</sequence>
<evidence type="ECO:0000256" key="9">
    <source>
        <dbReference type="ARBA" id="ARBA00022723"/>
    </source>
</evidence>
<comment type="pathway">
    <text evidence="1 14">Cofactor biosynthesis; biotin biosynthesis; biotin from 7,8-diaminononanoate: step 2/2.</text>
</comment>
<dbReference type="Proteomes" id="UP000294830">
    <property type="component" value="Unassembled WGS sequence"/>
</dbReference>
<feature type="binding site" evidence="14 15">
    <location>
        <position position="110"/>
    </location>
    <ligand>
        <name>[2Fe-2S] cluster</name>
        <dbReference type="ChEBI" id="CHEBI:190135"/>
    </ligand>
</feature>
<evidence type="ECO:0000256" key="7">
    <source>
        <dbReference type="ARBA" id="ARBA00022691"/>
    </source>
</evidence>
<dbReference type="SMART" id="SM00876">
    <property type="entry name" value="BATS"/>
    <property type="match status" value="1"/>
</dbReference>
<feature type="domain" description="Radical SAM core" evidence="16">
    <location>
        <begin position="48"/>
        <end position="275"/>
    </location>
</feature>
<dbReference type="EC" id="2.8.1.6" evidence="4 14"/>
<dbReference type="InterPro" id="IPR013785">
    <property type="entry name" value="Aldolase_TIM"/>
</dbReference>
<comment type="cofactor">
    <cofactor evidence="14 15">
        <name>[4Fe-4S] cluster</name>
        <dbReference type="ChEBI" id="CHEBI:49883"/>
    </cofactor>
    <text evidence="14 15">Binds 1 [4Fe-4S] cluster. The cluster is coordinated with 3 cysteines and an exchangeable S-adenosyl-L-methionine.</text>
</comment>
<gene>
    <name evidence="14" type="primary">bioB</name>
    <name evidence="17" type="ORF">CLV25_102264</name>
</gene>
<keyword evidence="7 14" id="KW-0949">S-adenosyl-L-methionine</keyword>
<dbReference type="GO" id="GO:0004076">
    <property type="term" value="F:biotin synthase activity"/>
    <property type="evidence" value="ECO:0007669"/>
    <property type="project" value="UniProtKB-UniRule"/>
</dbReference>
<keyword evidence="18" id="KW-1185">Reference proteome</keyword>
<dbReference type="GO" id="GO:0051539">
    <property type="term" value="F:4 iron, 4 sulfur cluster binding"/>
    <property type="evidence" value="ECO:0007669"/>
    <property type="project" value="UniProtKB-KW"/>
</dbReference>
<comment type="cofactor">
    <cofactor evidence="14">
        <name>[2Fe-2S] cluster</name>
        <dbReference type="ChEBI" id="CHEBI:190135"/>
    </cofactor>
    <text evidence="14">Binds 1 [2Fe-2S] cluster. The cluster is coordinated with 3 cysteines and 1 arginine.</text>
</comment>
<dbReference type="SFLD" id="SFLDS00029">
    <property type="entry name" value="Radical_SAM"/>
    <property type="match status" value="1"/>
</dbReference>
<dbReference type="InterPro" id="IPR058240">
    <property type="entry name" value="rSAM_sf"/>
</dbReference>
<dbReference type="GO" id="GO:0005506">
    <property type="term" value="F:iron ion binding"/>
    <property type="evidence" value="ECO:0007669"/>
    <property type="project" value="UniProtKB-UniRule"/>
</dbReference>